<dbReference type="EMBL" id="BMCT01000011">
    <property type="protein sequence ID" value="GGF86022.1"/>
    <property type="molecule type" value="Genomic_DNA"/>
</dbReference>
<dbReference type="Pfam" id="PF08240">
    <property type="entry name" value="ADH_N"/>
    <property type="match status" value="1"/>
</dbReference>
<reference evidence="3" key="1">
    <citation type="journal article" date="2014" name="Int. J. Syst. Evol. Microbiol.">
        <title>Complete genome sequence of Corynebacterium casei LMG S-19264T (=DSM 44701T), isolated from a smear-ripened cheese.</title>
        <authorList>
            <consortium name="US DOE Joint Genome Institute (JGI-PGF)"/>
            <person name="Walter F."/>
            <person name="Albersmeier A."/>
            <person name="Kalinowski J."/>
            <person name="Ruckert C."/>
        </authorList>
    </citation>
    <scope>NUCLEOTIDE SEQUENCE</scope>
    <source>
        <strain evidence="3">CCM 7897</strain>
    </source>
</reference>
<keyword evidence="4" id="KW-1185">Reference proteome</keyword>
<dbReference type="Pfam" id="PF13602">
    <property type="entry name" value="ADH_zinc_N_2"/>
    <property type="match status" value="1"/>
</dbReference>
<keyword evidence="1" id="KW-0521">NADP</keyword>
<dbReference type="SUPFAM" id="SSF50129">
    <property type="entry name" value="GroES-like"/>
    <property type="match status" value="1"/>
</dbReference>
<dbReference type="PANTHER" id="PTHR44154:SF1">
    <property type="entry name" value="QUINONE OXIDOREDUCTASE"/>
    <property type="match status" value="1"/>
</dbReference>
<accession>A0A917CF90</accession>
<dbReference type="InterPro" id="IPR051603">
    <property type="entry name" value="Zinc-ADH_QOR/CCCR"/>
</dbReference>
<dbReference type="InterPro" id="IPR020843">
    <property type="entry name" value="ER"/>
</dbReference>
<comment type="caution">
    <text evidence="3">The sequence shown here is derived from an EMBL/GenBank/DDBJ whole genome shotgun (WGS) entry which is preliminary data.</text>
</comment>
<dbReference type="AlphaFoldDB" id="A0A917CF90"/>
<dbReference type="PANTHER" id="PTHR44154">
    <property type="entry name" value="QUINONE OXIDOREDUCTASE"/>
    <property type="match status" value="1"/>
</dbReference>
<dbReference type="GO" id="GO:0016491">
    <property type="term" value="F:oxidoreductase activity"/>
    <property type="evidence" value="ECO:0007669"/>
    <property type="project" value="InterPro"/>
</dbReference>
<evidence type="ECO:0000256" key="1">
    <source>
        <dbReference type="ARBA" id="ARBA00022857"/>
    </source>
</evidence>
<dbReference type="Gene3D" id="3.90.180.10">
    <property type="entry name" value="Medium-chain alcohol dehydrogenases, catalytic domain"/>
    <property type="match status" value="1"/>
</dbReference>
<reference evidence="3" key="2">
    <citation type="submission" date="2020-09" db="EMBL/GenBank/DDBJ databases">
        <authorList>
            <person name="Sun Q."/>
            <person name="Sedlacek I."/>
        </authorList>
    </citation>
    <scope>NUCLEOTIDE SEQUENCE</scope>
    <source>
        <strain evidence="3">CCM 7897</strain>
    </source>
</reference>
<name>A0A917CF90_9HYPH</name>
<feature type="domain" description="Enoyl reductase (ER)" evidence="2">
    <location>
        <begin position="22"/>
        <end position="336"/>
    </location>
</feature>
<organism evidence="3 4">
    <name type="scientific">Azorhizobium oxalatiphilum</name>
    <dbReference type="NCBI Taxonomy" id="980631"/>
    <lineage>
        <taxon>Bacteria</taxon>
        <taxon>Pseudomonadati</taxon>
        <taxon>Pseudomonadota</taxon>
        <taxon>Alphaproteobacteria</taxon>
        <taxon>Hyphomicrobiales</taxon>
        <taxon>Xanthobacteraceae</taxon>
        <taxon>Azorhizobium</taxon>
    </lineage>
</organism>
<sequence length="339" mass="35337">MSSPSRVTKAPQMRAQLLTATGSPENFTLAKIDRPEPGPGTVLVRLAATSINQIDVKIRTGLPIGPVLPAILGADIAGSVEAVGPGVTDFKAGDEVYGCAGGVRGLGGTLAEYIVADARLLAPKPRSLSMRETAALPLVSITAWEAIERTGLAANEQVLIHGGIGGVGHIAIQLAKARGARIATTVPNAEAADLARSLGADETIIFTEEGVQAYVERLTAGLGFDVVIDTVGNANLDKSLAAASLNGRIAATAARSTHDLSPMHSKGLSLHVIFMLIPMLHGIGRERHGRILRELAALVDRGEVRPLIDPQLFTLDTAADAHRRLESGRAVGKVIVDII</sequence>
<dbReference type="RefSeq" id="WP_244644681.1">
    <property type="nucleotide sequence ID" value="NZ_BMCT01000011.1"/>
</dbReference>
<dbReference type="Proteomes" id="UP000606044">
    <property type="component" value="Unassembled WGS sequence"/>
</dbReference>
<dbReference type="CDD" id="cd08272">
    <property type="entry name" value="MDR6"/>
    <property type="match status" value="1"/>
</dbReference>
<gene>
    <name evidence="3" type="primary">qor</name>
    <name evidence="3" type="ORF">GCM10007301_52370</name>
</gene>
<protein>
    <submittedName>
        <fullName evidence="3">Quinone oxidoreductase</fullName>
    </submittedName>
</protein>
<evidence type="ECO:0000313" key="4">
    <source>
        <dbReference type="Proteomes" id="UP000606044"/>
    </source>
</evidence>
<dbReference type="SMART" id="SM00829">
    <property type="entry name" value="PKS_ER"/>
    <property type="match status" value="1"/>
</dbReference>
<dbReference type="SUPFAM" id="SSF51735">
    <property type="entry name" value="NAD(P)-binding Rossmann-fold domains"/>
    <property type="match status" value="1"/>
</dbReference>
<dbReference type="InterPro" id="IPR036291">
    <property type="entry name" value="NAD(P)-bd_dom_sf"/>
</dbReference>
<evidence type="ECO:0000259" key="2">
    <source>
        <dbReference type="SMART" id="SM00829"/>
    </source>
</evidence>
<dbReference type="InterPro" id="IPR013154">
    <property type="entry name" value="ADH-like_N"/>
</dbReference>
<evidence type="ECO:0000313" key="3">
    <source>
        <dbReference type="EMBL" id="GGF86022.1"/>
    </source>
</evidence>
<proteinExistence type="predicted"/>
<dbReference type="Gene3D" id="3.40.50.720">
    <property type="entry name" value="NAD(P)-binding Rossmann-like Domain"/>
    <property type="match status" value="1"/>
</dbReference>
<dbReference type="InterPro" id="IPR011032">
    <property type="entry name" value="GroES-like_sf"/>
</dbReference>